<gene>
    <name evidence="1" type="ORF">NCTC10797_01058</name>
</gene>
<organism evidence="1 2">
    <name type="scientific">Nocardia cyriacigeorgica</name>
    <dbReference type="NCBI Taxonomy" id="135487"/>
    <lineage>
        <taxon>Bacteria</taxon>
        <taxon>Bacillati</taxon>
        <taxon>Actinomycetota</taxon>
        <taxon>Actinomycetes</taxon>
        <taxon>Mycobacteriales</taxon>
        <taxon>Nocardiaceae</taxon>
        <taxon>Nocardia</taxon>
    </lineage>
</organism>
<accession>A0A4U8W6T4</accession>
<evidence type="ECO:0000313" key="1">
    <source>
        <dbReference type="EMBL" id="VFA97298.1"/>
    </source>
</evidence>
<dbReference type="AlphaFoldDB" id="A0A4U8W6T4"/>
<evidence type="ECO:0000313" key="2">
    <source>
        <dbReference type="Proteomes" id="UP000290439"/>
    </source>
</evidence>
<dbReference type="EMBL" id="LR215973">
    <property type="protein sequence ID" value="VFA97298.1"/>
    <property type="molecule type" value="Genomic_DNA"/>
</dbReference>
<reference evidence="1 2" key="1">
    <citation type="submission" date="2019-02" db="EMBL/GenBank/DDBJ databases">
        <authorList>
            <consortium name="Pathogen Informatics"/>
        </authorList>
    </citation>
    <scope>NUCLEOTIDE SEQUENCE [LARGE SCALE GENOMIC DNA]</scope>
    <source>
        <strain evidence="1 2">3012STDY6756504</strain>
    </source>
</reference>
<proteinExistence type="predicted"/>
<sequence length="130" mass="14414">MDSAPNPRGSAVAGAGGAPVIYIVDEMVTPPGHGRAFLDRYLSEYAPGARERGLELDRVVVSPPVWLDEQSNTITVTWTVRGARQWWSQRLGASRDPLVAQWWRTADDMLVSRRRTTGCAYDDLEVLSDV</sequence>
<dbReference type="Proteomes" id="UP000290439">
    <property type="component" value="Chromosome"/>
</dbReference>
<name>A0A4U8W6T4_9NOCA</name>
<protein>
    <submittedName>
        <fullName evidence="1">Uncharacterized protein</fullName>
    </submittedName>
</protein>
<dbReference type="RefSeq" id="WP_130916222.1">
    <property type="nucleotide sequence ID" value="NZ_JADLPI010000009.1"/>
</dbReference>